<dbReference type="Pfam" id="PF00429">
    <property type="entry name" value="TLV_coat"/>
    <property type="match status" value="1"/>
</dbReference>
<dbReference type="PANTHER" id="PTHR10424:SF73">
    <property type="entry name" value="ENDOGENOUS RETROVIRUS GROUP FC1 ENV POLYPROTEIN-RELATED"/>
    <property type="match status" value="1"/>
</dbReference>
<keyword evidence="3" id="KW-1185">Reference proteome</keyword>
<comment type="caution">
    <text evidence="2">The sequence shown here is derived from an EMBL/GenBank/DDBJ whole genome shotgun (WGS) entry which is preliminary data.</text>
</comment>
<organism evidence="2 3">
    <name type="scientific">Tricholaema leucomelas</name>
    <name type="common">pied barbet</name>
    <dbReference type="NCBI Taxonomy" id="240729"/>
    <lineage>
        <taxon>Eukaryota</taxon>
        <taxon>Metazoa</taxon>
        <taxon>Chordata</taxon>
        <taxon>Craniata</taxon>
        <taxon>Vertebrata</taxon>
        <taxon>Euteleostomi</taxon>
        <taxon>Archelosauria</taxon>
        <taxon>Archosauria</taxon>
        <taxon>Dinosauria</taxon>
        <taxon>Saurischia</taxon>
        <taxon>Theropoda</taxon>
        <taxon>Coelurosauria</taxon>
        <taxon>Aves</taxon>
        <taxon>Neognathae</taxon>
        <taxon>Neoaves</taxon>
        <taxon>Telluraves</taxon>
        <taxon>Coraciimorphae</taxon>
        <taxon>Piciformes</taxon>
        <taxon>Lybiidae</taxon>
        <taxon>Tricholaema lacrymosa</taxon>
    </lineage>
</organism>
<evidence type="ECO:0000313" key="2">
    <source>
        <dbReference type="EMBL" id="NXX46976.1"/>
    </source>
</evidence>
<evidence type="ECO:0000256" key="1">
    <source>
        <dbReference type="ARBA" id="ARBA00023157"/>
    </source>
</evidence>
<dbReference type="Proteomes" id="UP000627253">
    <property type="component" value="Unassembled WGS sequence"/>
</dbReference>
<evidence type="ECO:0000313" key="3">
    <source>
        <dbReference type="Proteomes" id="UP000627253"/>
    </source>
</evidence>
<feature type="non-terminal residue" evidence="2">
    <location>
        <position position="1"/>
    </location>
</feature>
<dbReference type="OrthoDB" id="8949317at2759"/>
<name>A0A852ITF9_9PICI</name>
<dbReference type="SUPFAM" id="SSF58069">
    <property type="entry name" value="Virus ectodomain"/>
    <property type="match status" value="1"/>
</dbReference>
<dbReference type="PANTHER" id="PTHR10424">
    <property type="entry name" value="VIRAL ENVELOPE PROTEIN"/>
    <property type="match status" value="1"/>
</dbReference>
<gene>
    <name evidence="2" type="primary">Ervfc1</name>
    <name evidence="2" type="ORF">TRILEU_R15751</name>
</gene>
<sequence>TTFHSFARWFLPWLGVSELEKAMVNISAGFRMALNATGESLTAQQTEIESLRKASAQYKLTLDILFAKEGGLFAMLNDSCCFCVDQSKRSEMDTH</sequence>
<dbReference type="Gene3D" id="1.10.287.210">
    <property type="match status" value="1"/>
</dbReference>
<dbReference type="InterPro" id="IPR018154">
    <property type="entry name" value="TLV/ENV_coat_polyprotein"/>
</dbReference>
<proteinExistence type="predicted"/>
<dbReference type="AlphaFoldDB" id="A0A852ITF9"/>
<keyword evidence="1" id="KW-1015">Disulfide bond</keyword>
<reference evidence="2" key="1">
    <citation type="submission" date="2020-02" db="EMBL/GenBank/DDBJ databases">
        <title>Bird 10,000 Genomes (B10K) Project - Family phase.</title>
        <authorList>
            <person name="Zhang G."/>
        </authorList>
    </citation>
    <scope>NUCLEOTIDE SEQUENCE</scope>
    <source>
        <strain evidence="2">B10K-DU-002-37</strain>
        <tissue evidence="2">Muscle</tissue>
    </source>
</reference>
<protein>
    <submittedName>
        <fullName evidence="2">EFC1 protein</fullName>
    </submittedName>
</protein>
<accession>A0A852ITF9</accession>
<dbReference type="EMBL" id="WAAF01014226">
    <property type="protein sequence ID" value="NXX46976.1"/>
    <property type="molecule type" value="Genomic_DNA"/>
</dbReference>
<feature type="non-terminal residue" evidence="2">
    <location>
        <position position="95"/>
    </location>
</feature>